<feature type="compositionally biased region" description="Polar residues" evidence="2">
    <location>
        <begin position="124"/>
        <end position="138"/>
    </location>
</feature>
<dbReference type="PANTHER" id="PTHR10910">
    <property type="entry name" value="EUKARYOTE SPECIFIC DSRNA BINDING PROTEIN"/>
    <property type="match status" value="1"/>
</dbReference>
<feature type="region of interest" description="Disordered" evidence="2">
    <location>
        <begin position="115"/>
        <end position="138"/>
    </location>
</feature>
<feature type="domain" description="DRBM" evidence="3">
    <location>
        <begin position="146"/>
        <end position="207"/>
    </location>
</feature>
<dbReference type="GO" id="GO:0006396">
    <property type="term" value="P:RNA processing"/>
    <property type="evidence" value="ECO:0007669"/>
    <property type="project" value="InterPro"/>
</dbReference>
<dbReference type="Gene3D" id="3.30.160.20">
    <property type="match status" value="2"/>
</dbReference>
<feature type="domain" description="DRBM" evidence="3">
    <location>
        <begin position="460"/>
        <end position="534"/>
    </location>
</feature>
<feature type="region of interest" description="Disordered" evidence="2">
    <location>
        <begin position="22"/>
        <end position="51"/>
    </location>
</feature>
<dbReference type="SMART" id="SM00358">
    <property type="entry name" value="DSRM"/>
    <property type="match status" value="2"/>
</dbReference>
<evidence type="ECO:0000259" key="4">
    <source>
        <dbReference type="PROSITE" id="PS50141"/>
    </source>
</evidence>
<keyword evidence="1" id="KW-0694">RNA-binding</keyword>
<proteinExistence type="predicted"/>
<dbReference type="Proteomes" id="UP000494206">
    <property type="component" value="Unassembled WGS sequence"/>
</dbReference>
<dbReference type="PANTHER" id="PTHR10910:SF144">
    <property type="entry name" value="A TO I EDITASE DOMAIN-CONTAINING PROTEIN-RELATED"/>
    <property type="match status" value="1"/>
</dbReference>
<dbReference type="GO" id="GO:0003725">
    <property type="term" value="F:double-stranded RNA binding"/>
    <property type="evidence" value="ECO:0007669"/>
    <property type="project" value="TreeGrafter"/>
</dbReference>
<dbReference type="CDD" id="cd00048">
    <property type="entry name" value="DSRM_SF"/>
    <property type="match status" value="2"/>
</dbReference>
<feature type="region of interest" description="Disordered" evidence="2">
    <location>
        <begin position="219"/>
        <end position="240"/>
    </location>
</feature>
<gene>
    <name evidence="5" type="ORF">CBOVIS_LOCUS9482</name>
</gene>
<evidence type="ECO:0000256" key="2">
    <source>
        <dbReference type="SAM" id="MobiDB-lite"/>
    </source>
</evidence>
<protein>
    <submittedName>
        <fullName evidence="5">Uncharacterized protein</fullName>
    </submittedName>
</protein>
<evidence type="ECO:0000259" key="3">
    <source>
        <dbReference type="PROSITE" id="PS50137"/>
    </source>
</evidence>
<organism evidence="5 6">
    <name type="scientific">Caenorhabditis bovis</name>
    <dbReference type="NCBI Taxonomy" id="2654633"/>
    <lineage>
        <taxon>Eukaryota</taxon>
        <taxon>Metazoa</taxon>
        <taxon>Ecdysozoa</taxon>
        <taxon>Nematoda</taxon>
        <taxon>Chromadorea</taxon>
        <taxon>Rhabditida</taxon>
        <taxon>Rhabditina</taxon>
        <taxon>Rhabditomorpha</taxon>
        <taxon>Rhabditoidea</taxon>
        <taxon>Rhabditidae</taxon>
        <taxon>Peloderinae</taxon>
        <taxon>Caenorhabditis</taxon>
    </lineage>
</organism>
<evidence type="ECO:0000256" key="1">
    <source>
        <dbReference type="PROSITE-ProRule" id="PRU00266"/>
    </source>
</evidence>
<dbReference type="InterPro" id="IPR014720">
    <property type="entry name" value="dsRBD_dom"/>
</dbReference>
<keyword evidence="6" id="KW-1185">Reference proteome</keyword>
<comment type="caution">
    <text evidence="5">The sequence shown here is derived from an EMBL/GenBank/DDBJ whole genome shotgun (WGS) entry which is preliminary data.</text>
</comment>
<dbReference type="GO" id="GO:0006382">
    <property type="term" value="P:adenosine to inosine editing"/>
    <property type="evidence" value="ECO:0007669"/>
    <property type="project" value="TreeGrafter"/>
</dbReference>
<feature type="domain" description="A to I editase" evidence="4">
    <location>
        <begin position="603"/>
        <end position="885"/>
    </location>
</feature>
<dbReference type="GO" id="GO:0008251">
    <property type="term" value="F:tRNA-specific adenosine deaminase activity"/>
    <property type="evidence" value="ECO:0007669"/>
    <property type="project" value="TreeGrafter"/>
</dbReference>
<dbReference type="OrthoDB" id="10268011at2759"/>
<dbReference type="EMBL" id="CADEPM010000006">
    <property type="protein sequence ID" value="CAB3407569.1"/>
    <property type="molecule type" value="Genomic_DNA"/>
</dbReference>
<dbReference type="GO" id="GO:0005730">
    <property type="term" value="C:nucleolus"/>
    <property type="evidence" value="ECO:0007669"/>
    <property type="project" value="TreeGrafter"/>
</dbReference>
<feature type="compositionally biased region" description="Polar residues" evidence="2">
    <location>
        <begin position="30"/>
        <end position="39"/>
    </location>
</feature>
<name>A0A8S1F1J9_9PELO</name>
<sequence>MDPNAAAAYASSFNYGESAYAAPSGRGDFSSDSVSQGGWTQWPKHGQGFPNQSFQYQQQVKPPIGNLPPVQFNTLAKSRVGFPYGIGASPAEMVGTLERSVPNFSHEWVRQNQMRSFPHRKPPQSAQWKNRPKTSQQKAFDATGKTPAMVLHELFKTVAEEYTEVCSNPKRYCCTLSVSGQEFKMESSNKKTSKQKCAELVLRTLRPDLKITPFEEPIAAKPAPSSKRNATTMECQPPIVPKPIGSTKKAKLSAAESAVNLNDFLRKLILETGSKLTPIFEVSENTVKIEEDNEMAEKKRNFKSEAIVTLRFEENERVFTKTGTNRALIKELVCKEALSVIFDVGLDDIRMVLRRAAINKIGKEFAIVPALNTVCSLMNCTLSLSVEASEDTPLGVGKMFYVGKCRVIDHNENDKPVEYVSPSLASKQVARDYAAQEMLKNYFGIDANNCPQSENVNSQGPCATLHLLLSKDSKNKSKIAYEFKENVPTVAGQSTNVFYCDCVIDDKERFTGSGRSKKLAKNAAAIVAIKKIFSIDFDPNVAYPLAMSRRFIAESRVSPLCRDVTEFVKREYLAMCGYYGISPSNLIACFLLLNEKDEKRLISIGSSTQYVVEPDTLSGANGTTLIHLDPIVLARRSMLRYLMQELKAFEVDHASSIFDRHIDGKAILKANLRLVLFSNFPPVCSLSVDDAAKKRLGYVTPLTIAPAPDEALSFDEIKSTKTLRVHCTADKLFKWSAIGVQGALLSNLMHPIIANTVFFGCEAPVPDESLKYALFGRLGAPKNEIVVESYPTQMRFLPTSCHLQTRGIDGVERIDYVTGRTVKGSPSRVSKAEMFEAYRALPGVDLTISKYADAKKSAAPYQAAKMALYESLAANGWGRWQTKPENLTDDFVVASFD</sequence>
<dbReference type="PROSITE" id="PS50141">
    <property type="entry name" value="A_DEAMIN_EDITASE"/>
    <property type="match status" value="1"/>
</dbReference>
<dbReference type="PROSITE" id="PS50137">
    <property type="entry name" value="DS_RBD"/>
    <property type="match status" value="2"/>
</dbReference>
<dbReference type="Pfam" id="PF02137">
    <property type="entry name" value="A_deamin"/>
    <property type="match status" value="1"/>
</dbReference>
<evidence type="ECO:0000313" key="6">
    <source>
        <dbReference type="Proteomes" id="UP000494206"/>
    </source>
</evidence>
<dbReference type="Pfam" id="PF00035">
    <property type="entry name" value="dsrm"/>
    <property type="match status" value="2"/>
</dbReference>
<dbReference type="InterPro" id="IPR002466">
    <property type="entry name" value="A_deamin"/>
</dbReference>
<dbReference type="GO" id="GO:0005737">
    <property type="term" value="C:cytoplasm"/>
    <property type="evidence" value="ECO:0007669"/>
    <property type="project" value="TreeGrafter"/>
</dbReference>
<reference evidence="5 6" key="1">
    <citation type="submission" date="2020-04" db="EMBL/GenBank/DDBJ databases">
        <authorList>
            <person name="Laetsch R D."/>
            <person name="Stevens L."/>
            <person name="Kumar S."/>
            <person name="Blaxter L. M."/>
        </authorList>
    </citation>
    <scope>NUCLEOTIDE SEQUENCE [LARGE SCALE GENOMIC DNA]</scope>
</reference>
<dbReference type="AlphaFoldDB" id="A0A8S1F1J9"/>
<dbReference type="SMART" id="SM00552">
    <property type="entry name" value="ADEAMc"/>
    <property type="match status" value="1"/>
</dbReference>
<accession>A0A8S1F1J9</accession>
<evidence type="ECO:0000313" key="5">
    <source>
        <dbReference type="EMBL" id="CAB3407569.1"/>
    </source>
</evidence>
<dbReference type="SUPFAM" id="SSF54768">
    <property type="entry name" value="dsRNA-binding domain-like"/>
    <property type="match status" value="2"/>
</dbReference>
<dbReference type="GO" id="GO:0003726">
    <property type="term" value="F:double-stranded RNA adenosine deaminase activity"/>
    <property type="evidence" value="ECO:0007669"/>
    <property type="project" value="TreeGrafter"/>
</dbReference>